<protein>
    <recommendedName>
        <fullName evidence="1">BLUF domain-containing protein</fullName>
    </recommendedName>
</protein>
<dbReference type="STRING" id="1324350.AOY20_12070"/>
<dbReference type="PROSITE" id="PS50925">
    <property type="entry name" value="BLUF"/>
    <property type="match status" value="1"/>
</dbReference>
<reference evidence="2 3" key="1">
    <citation type="journal article" date="2015" name="Int. J. Syst. Evol. Microbiol.">
        <title>Acinetobacter equi sp. nov. isolated from horse faeces.</title>
        <authorList>
            <person name="Poppel M.T."/>
            <person name="Skiebe E."/>
            <person name="Laue M."/>
            <person name="Bergmann H."/>
            <person name="Ebersberger I."/>
            <person name="Garn T."/>
            <person name="Fruth A."/>
            <person name="Baumgardt S."/>
            <person name="Busse H.J."/>
            <person name="Wilharm G."/>
        </authorList>
    </citation>
    <scope>NUCLEOTIDE SEQUENCE [LARGE SCALE GENOMIC DNA]</scope>
    <source>
        <strain evidence="2 3">114</strain>
    </source>
</reference>
<feature type="domain" description="BLUF" evidence="1">
    <location>
        <begin position="2"/>
        <end position="95"/>
    </location>
</feature>
<dbReference type="EMBL" id="CP012808">
    <property type="protein sequence ID" value="ALH96211.1"/>
    <property type="molecule type" value="Genomic_DNA"/>
</dbReference>
<dbReference type="KEGG" id="aei:AOY20_12070"/>
<dbReference type="GO" id="GO:0071949">
    <property type="term" value="F:FAD binding"/>
    <property type="evidence" value="ECO:0007669"/>
    <property type="project" value="InterPro"/>
</dbReference>
<gene>
    <name evidence="2" type="ORF">AOY20_12070</name>
</gene>
<dbReference type="OrthoDB" id="557705at2"/>
<dbReference type="Pfam" id="PF04940">
    <property type="entry name" value="BLUF"/>
    <property type="match status" value="1"/>
</dbReference>
<dbReference type="SUPFAM" id="SSF54975">
    <property type="entry name" value="Acylphosphatase/BLUF domain-like"/>
    <property type="match status" value="1"/>
</dbReference>
<dbReference type="SMART" id="SM01034">
    <property type="entry name" value="BLUF"/>
    <property type="match status" value="1"/>
</dbReference>
<dbReference type="InterPro" id="IPR036046">
    <property type="entry name" value="Acylphosphatase-like_dom_sf"/>
</dbReference>
<evidence type="ECO:0000313" key="3">
    <source>
        <dbReference type="Proteomes" id="UP000064939"/>
    </source>
</evidence>
<evidence type="ECO:0000313" key="2">
    <source>
        <dbReference type="EMBL" id="ALH96211.1"/>
    </source>
</evidence>
<keyword evidence="3" id="KW-1185">Reference proteome</keyword>
<dbReference type="InterPro" id="IPR007024">
    <property type="entry name" value="BLUF_domain"/>
</dbReference>
<dbReference type="Gene3D" id="3.30.70.100">
    <property type="match status" value="1"/>
</dbReference>
<dbReference type="AlphaFoldDB" id="A0A0N7GY10"/>
<name>A0A0N7GY10_9GAMM</name>
<proteinExistence type="predicted"/>
<dbReference type="GO" id="GO:0009882">
    <property type="term" value="F:blue light photoreceptor activity"/>
    <property type="evidence" value="ECO:0007669"/>
    <property type="project" value="InterPro"/>
</dbReference>
<sequence length="155" mass="18579">MLIRLCYSSKYKQGQFTLVEDIRDILVVARRFNQQHHICGVLYYADGSFFQCLEGENNTVRDLYDSILKDNRHQNVTLLKIDQIKSIKFENWTMKYVESSNPIKSFFKKLNFGSFVPEQLDFKQLDQTLDLLYTEREQLFYSDLSDKNRIFSHYF</sequence>
<evidence type="ECO:0000259" key="1">
    <source>
        <dbReference type="PROSITE" id="PS50925"/>
    </source>
</evidence>
<dbReference type="Proteomes" id="UP000064939">
    <property type="component" value="Chromosome"/>
</dbReference>
<organism evidence="2 3">
    <name type="scientific">Acinetobacter equi</name>
    <dbReference type="NCBI Taxonomy" id="1324350"/>
    <lineage>
        <taxon>Bacteria</taxon>
        <taxon>Pseudomonadati</taxon>
        <taxon>Pseudomonadota</taxon>
        <taxon>Gammaproteobacteria</taxon>
        <taxon>Moraxellales</taxon>
        <taxon>Moraxellaceae</taxon>
        <taxon>Acinetobacter</taxon>
    </lineage>
</organism>
<accession>A0A0N7GY10</accession>
<dbReference type="RefSeq" id="WP_054582094.1">
    <property type="nucleotide sequence ID" value="NZ_CP012808.1"/>
</dbReference>